<dbReference type="STRING" id="1524254.PHACT_02275"/>
<keyword evidence="1" id="KW-0732">Signal</keyword>
<dbReference type="InterPro" id="IPR036278">
    <property type="entry name" value="Sialidase_sf"/>
</dbReference>
<feature type="chain" id="PRO_5009212100" description="Thioredoxin domain-containing protein" evidence="1">
    <location>
        <begin position="38"/>
        <end position="559"/>
    </location>
</feature>
<evidence type="ECO:0000313" key="3">
    <source>
        <dbReference type="EMBL" id="OFE12101.1"/>
    </source>
</evidence>
<dbReference type="CDD" id="cd15482">
    <property type="entry name" value="Sialidase_non-viral"/>
    <property type="match status" value="1"/>
</dbReference>
<dbReference type="PROSITE" id="PS51352">
    <property type="entry name" value="THIOREDOXIN_2"/>
    <property type="match status" value="1"/>
</dbReference>
<sequence length="559" mass="61789">MKVSIMVQRCNRQSLFARQAMAAITWLLLTGIGTVSADTADAVDCSDSESISVHCGQAPSAVYDATGRLWVVFAQNQHAYVANSSDHGATFSSPVRVNASAENIEVNGENRPKVLTDDAGEVIYVSWTQKTEGQHTGDIRFSRSINSGASFAPVRTVNDDGLLTSHRFDSLFLTESGHLYLTWLDKRELEYAAQRGDDYTGSGVFYTVSDDQGESFAANRKIADHSCECCRIAVAPHGEDGMALMWRHVFDGTTRDHAIAAIGPDGVRAPFGRATVDEWQIDACPHHGPDMTLGADTDGEATYHMTWFSAGDLHKGIYYGRHDLASGKTRLVTQIDGNAGASHPQVAERQGVQHLVWKRFDGSQTQVLWIFSQDEGSSWSEPQVLASTDNASDHPLLLEGPDQLRLSWHTRNDGYQVIALPEPGLDIKAFTADSFAQIKRERAGQPFVLALWSVDCPPCMVELDLLGRLRQEDPDLPLVLVSTDAMDLKADAEDFLRDYGLDDMTSWMFADDYAAPLRFSIDPQWYGELPRSYYFDAQHQSEAHSGIMTEAQLRSWLAL</sequence>
<evidence type="ECO:0000259" key="2">
    <source>
        <dbReference type="PROSITE" id="PS51352"/>
    </source>
</evidence>
<dbReference type="InterPro" id="IPR013766">
    <property type="entry name" value="Thioredoxin_domain"/>
</dbReference>
<feature type="domain" description="Thioredoxin" evidence="2">
    <location>
        <begin position="416"/>
        <end position="559"/>
    </location>
</feature>
<keyword evidence="4" id="KW-1185">Reference proteome</keyword>
<dbReference type="Gene3D" id="2.120.10.10">
    <property type="match status" value="1"/>
</dbReference>
<accession>A0A1E8CI20</accession>
<feature type="signal peptide" evidence="1">
    <location>
        <begin position="1"/>
        <end position="37"/>
    </location>
</feature>
<dbReference type="Gene3D" id="3.40.30.10">
    <property type="entry name" value="Glutaredoxin"/>
    <property type="match status" value="1"/>
</dbReference>
<comment type="caution">
    <text evidence="3">The sequence shown here is derived from an EMBL/GenBank/DDBJ whole genome shotgun (WGS) entry which is preliminary data.</text>
</comment>
<dbReference type="SUPFAM" id="SSF52833">
    <property type="entry name" value="Thioredoxin-like"/>
    <property type="match status" value="1"/>
</dbReference>
<evidence type="ECO:0000256" key="1">
    <source>
        <dbReference type="SAM" id="SignalP"/>
    </source>
</evidence>
<evidence type="ECO:0000313" key="4">
    <source>
        <dbReference type="Proteomes" id="UP000175669"/>
    </source>
</evidence>
<protein>
    <recommendedName>
        <fullName evidence="2">Thioredoxin domain-containing protein</fullName>
    </recommendedName>
</protein>
<dbReference type="AlphaFoldDB" id="A0A1E8CI20"/>
<dbReference type="Proteomes" id="UP000175669">
    <property type="component" value="Unassembled WGS sequence"/>
</dbReference>
<gene>
    <name evidence="3" type="ORF">PHACT_02275</name>
</gene>
<dbReference type="InterPro" id="IPR036249">
    <property type="entry name" value="Thioredoxin-like_sf"/>
</dbReference>
<dbReference type="EMBL" id="MASR01000001">
    <property type="protein sequence ID" value="OFE12101.1"/>
    <property type="molecule type" value="Genomic_DNA"/>
</dbReference>
<dbReference type="SUPFAM" id="SSF50939">
    <property type="entry name" value="Sialidases"/>
    <property type="match status" value="1"/>
</dbReference>
<dbReference type="CDD" id="cd02966">
    <property type="entry name" value="TlpA_like_family"/>
    <property type="match status" value="1"/>
</dbReference>
<organism evidence="3 4">
    <name type="scientific">Pseudohongiella acticola</name>
    <dbReference type="NCBI Taxonomy" id="1524254"/>
    <lineage>
        <taxon>Bacteria</taxon>
        <taxon>Pseudomonadati</taxon>
        <taxon>Pseudomonadota</taxon>
        <taxon>Gammaproteobacteria</taxon>
        <taxon>Pseudomonadales</taxon>
        <taxon>Pseudohongiellaceae</taxon>
        <taxon>Pseudohongiella</taxon>
    </lineage>
</organism>
<proteinExistence type="predicted"/>
<name>A0A1E8CI20_9GAMM</name>
<reference evidence="4" key="1">
    <citation type="submission" date="2016-07" db="EMBL/GenBank/DDBJ databases">
        <authorList>
            <person name="Florea S."/>
            <person name="Webb J.S."/>
            <person name="Jaromczyk J."/>
            <person name="Schardl C.L."/>
        </authorList>
    </citation>
    <scope>NUCLEOTIDE SEQUENCE [LARGE SCALE GENOMIC DNA]</scope>
    <source>
        <strain evidence="4">KCTC 42131</strain>
    </source>
</reference>